<dbReference type="InterPro" id="IPR019109">
    <property type="entry name" value="MamF_MmsF"/>
</dbReference>
<organism evidence="6 7">
    <name type="scientific">Demequina mangrovi</name>
    <dbReference type="NCBI Taxonomy" id="1043493"/>
    <lineage>
        <taxon>Bacteria</taxon>
        <taxon>Bacillati</taxon>
        <taxon>Actinomycetota</taxon>
        <taxon>Actinomycetes</taxon>
        <taxon>Micrococcales</taxon>
        <taxon>Demequinaceae</taxon>
        <taxon>Demequina</taxon>
    </lineage>
</organism>
<gene>
    <name evidence="6" type="ORF">SAMN05421637_0557</name>
</gene>
<evidence type="ECO:0008006" key="8">
    <source>
        <dbReference type="Google" id="ProtNLM"/>
    </source>
</evidence>
<dbReference type="RefSeq" id="WP_042212812.1">
    <property type="nucleotide sequence ID" value="NZ_BBLU01000002.1"/>
</dbReference>
<keyword evidence="2 5" id="KW-0812">Transmembrane</keyword>
<accession>A0A1H6UWS5</accession>
<dbReference type="STRING" id="1043493.SAMN05421637_0557"/>
<proteinExistence type="predicted"/>
<evidence type="ECO:0000256" key="4">
    <source>
        <dbReference type="ARBA" id="ARBA00023136"/>
    </source>
</evidence>
<dbReference type="Pfam" id="PF09685">
    <property type="entry name" value="MamF_MmsF"/>
    <property type="match status" value="1"/>
</dbReference>
<dbReference type="OrthoDB" id="9808930at2"/>
<name>A0A1H6UWS5_9MICO</name>
<evidence type="ECO:0000256" key="2">
    <source>
        <dbReference type="ARBA" id="ARBA00022692"/>
    </source>
</evidence>
<keyword evidence="4 5" id="KW-0472">Membrane</keyword>
<evidence type="ECO:0000256" key="1">
    <source>
        <dbReference type="ARBA" id="ARBA00004141"/>
    </source>
</evidence>
<dbReference type="AlphaFoldDB" id="A0A1H6UWS5"/>
<comment type="subcellular location">
    <subcellularLocation>
        <location evidence="1">Membrane</location>
        <topology evidence="1">Multi-pass membrane protein</topology>
    </subcellularLocation>
</comment>
<feature type="transmembrane region" description="Helical" evidence="5">
    <location>
        <begin position="83"/>
        <end position="104"/>
    </location>
</feature>
<feature type="transmembrane region" description="Helical" evidence="5">
    <location>
        <begin position="20"/>
        <end position="41"/>
    </location>
</feature>
<protein>
    <recommendedName>
        <fullName evidence="8">DUF4870 domain-containing protein</fullName>
    </recommendedName>
</protein>
<dbReference type="Proteomes" id="UP000183315">
    <property type="component" value="Unassembled WGS sequence"/>
</dbReference>
<keyword evidence="7" id="KW-1185">Reference proteome</keyword>
<evidence type="ECO:0000313" key="7">
    <source>
        <dbReference type="Proteomes" id="UP000183315"/>
    </source>
</evidence>
<feature type="transmembrane region" description="Helical" evidence="5">
    <location>
        <begin position="56"/>
        <end position="77"/>
    </location>
</feature>
<dbReference type="EMBL" id="FNZI01000001">
    <property type="protein sequence ID" value="SEI96116.1"/>
    <property type="molecule type" value="Genomic_DNA"/>
</dbReference>
<evidence type="ECO:0000256" key="5">
    <source>
        <dbReference type="SAM" id="Phobius"/>
    </source>
</evidence>
<reference evidence="7" key="1">
    <citation type="submission" date="2016-10" db="EMBL/GenBank/DDBJ databases">
        <authorList>
            <person name="Varghese N."/>
        </authorList>
    </citation>
    <scope>NUCLEOTIDE SEQUENCE [LARGE SCALE GENOMIC DNA]</scope>
    <source>
        <strain evidence="7">DSM 24868</strain>
    </source>
</reference>
<evidence type="ECO:0000313" key="6">
    <source>
        <dbReference type="EMBL" id="SEI96116.1"/>
    </source>
</evidence>
<evidence type="ECO:0000256" key="3">
    <source>
        <dbReference type="ARBA" id="ARBA00022989"/>
    </source>
</evidence>
<dbReference type="eggNOG" id="COG3296">
    <property type="taxonomic scope" value="Bacteria"/>
</dbReference>
<keyword evidence="3 5" id="KW-1133">Transmembrane helix</keyword>
<sequence>MTENPTPPASPSGASSDTTLATVAHATVFTGFLVPLILWLIGRDRNPFIDTEGKEALNFGILVTIGYLAASILGQIGLGFFGWLLNLAVFVIALVFGIQGAMAASKGQGYRYPFTLRLVS</sequence>